<dbReference type="InterPro" id="IPR036249">
    <property type="entry name" value="Thioredoxin-like_sf"/>
</dbReference>
<organism evidence="4 5">
    <name type="scientific">Bradyrhizobium erythrophlei</name>
    <dbReference type="NCBI Taxonomy" id="1437360"/>
    <lineage>
        <taxon>Bacteria</taxon>
        <taxon>Pseudomonadati</taxon>
        <taxon>Pseudomonadota</taxon>
        <taxon>Alphaproteobacteria</taxon>
        <taxon>Hyphomicrobiales</taxon>
        <taxon>Nitrobacteraceae</taxon>
        <taxon>Bradyrhizobium</taxon>
    </lineage>
</organism>
<protein>
    <recommendedName>
        <fullName evidence="1">2-hydroxychromene-2-carboxylate isomerase</fullName>
        <ecNumber evidence="1">5.99.1.4</ecNumber>
    </recommendedName>
</protein>
<dbReference type="EMBL" id="FNTH01000001">
    <property type="protein sequence ID" value="SEE47610.1"/>
    <property type="molecule type" value="Genomic_DNA"/>
</dbReference>
<dbReference type="PANTHER" id="PTHR42943">
    <property type="entry name" value="GLUTATHIONE S-TRANSFERASE KAPPA"/>
    <property type="match status" value="1"/>
</dbReference>
<dbReference type="Pfam" id="PF01323">
    <property type="entry name" value="DSBA"/>
    <property type="match status" value="1"/>
</dbReference>
<dbReference type="GO" id="GO:0016491">
    <property type="term" value="F:oxidoreductase activity"/>
    <property type="evidence" value="ECO:0007669"/>
    <property type="project" value="InterPro"/>
</dbReference>
<dbReference type="GO" id="GO:0018845">
    <property type="term" value="F:2-hydroxychromene-2-carboxylate isomerase activity"/>
    <property type="evidence" value="ECO:0007669"/>
    <property type="project" value="UniProtKB-UniRule"/>
</dbReference>
<comment type="catalytic activity">
    <reaction evidence="1">
        <text>2-hydroxychromene-2-carboxylate = (3E)-4-(2-hydroxyphenyl)-2-oxobut-3-enoate</text>
        <dbReference type="Rhea" id="RHEA:27401"/>
        <dbReference type="ChEBI" id="CHEBI:59350"/>
        <dbReference type="ChEBI" id="CHEBI:59353"/>
        <dbReference type="EC" id="5.99.1.4"/>
    </reaction>
</comment>
<dbReference type="InterPro" id="IPR001853">
    <property type="entry name" value="DSBA-like_thioredoxin_dom"/>
</dbReference>
<dbReference type="InterPro" id="IPR014440">
    <property type="entry name" value="HCCAis_GSTk"/>
</dbReference>
<gene>
    <name evidence="4" type="ORF">SAMN05444164_8261</name>
</gene>
<feature type="active site" description="Nucleophile" evidence="2">
    <location>
        <position position="14"/>
    </location>
</feature>
<dbReference type="InterPro" id="IPR051924">
    <property type="entry name" value="GST_Kappa/NadH"/>
</dbReference>
<name>A0A1H5J5A4_9BRAD</name>
<dbReference type="EC" id="5.99.1.4" evidence="1"/>
<dbReference type="OrthoDB" id="5244108at2"/>
<dbReference type="Proteomes" id="UP000198992">
    <property type="component" value="Unassembled WGS sequence"/>
</dbReference>
<comment type="similarity">
    <text evidence="1">Belongs to the GST superfamily. NadH family.</text>
</comment>
<dbReference type="PIRSF" id="PIRSF006386">
    <property type="entry name" value="HCCAis_GSTk"/>
    <property type="match status" value="1"/>
</dbReference>
<evidence type="ECO:0000259" key="3">
    <source>
        <dbReference type="Pfam" id="PF01323"/>
    </source>
</evidence>
<evidence type="ECO:0000313" key="5">
    <source>
        <dbReference type="Proteomes" id="UP000198992"/>
    </source>
</evidence>
<evidence type="ECO:0000256" key="1">
    <source>
        <dbReference type="PIRNR" id="PIRNR006386"/>
    </source>
</evidence>
<keyword evidence="1 4" id="KW-0413">Isomerase</keyword>
<reference evidence="4 5" key="1">
    <citation type="submission" date="2016-10" db="EMBL/GenBank/DDBJ databases">
        <authorList>
            <person name="de Groot N.N."/>
        </authorList>
    </citation>
    <scope>NUCLEOTIDE SEQUENCE [LARGE SCALE GENOMIC DNA]</scope>
    <source>
        <strain evidence="4 5">MT12</strain>
    </source>
</reference>
<sequence>MSREILKMYSDYKSPYAWLAFDPVFELEKKFDIKVQWRPFQLRIKGSGQRSVYSEYKVKYSYMDARRSANERGDKKIIRGPLKIFDTAPALIGGLFAEKQGRLIEYSRLVYELFFRRELAVDELDAVERFIESLGMSGAEFRRYFEGDGRREYEEAQQESQGDHIFGVPICVFRGEQFWGNDRVPMLERRLQEAGLSLSREKQLA</sequence>
<proteinExistence type="inferred from homology"/>
<dbReference type="PANTHER" id="PTHR42943:SF2">
    <property type="entry name" value="GLUTATHIONE S-TRANSFERASE KAPPA 1"/>
    <property type="match status" value="1"/>
</dbReference>
<dbReference type="AlphaFoldDB" id="A0A1H5J5A4"/>
<evidence type="ECO:0000256" key="2">
    <source>
        <dbReference type="PIRSR" id="PIRSR006386-1"/>
    </source>
</evidence>
<accession>A0A1H5J5A4</accession>
<evidence type="ECO:0000313" key="4">
    <source>
        <dbReference type="EMBL" id="SEE47610.1"/>
    </source>
</evidence>
<feature type="domain" description="DSBA-like thioredoxin" evidence="3">
    <location>
        <begin position="6"/>
        <end position="192"/>
    </location>
</feature>
<dbReference type="Gene3D" id="3.40.30.10">
    <property type="entry name" value="Glutaredoxin"/>
    <property type="match status" value="1"/>
</dbReference>
<dbReference type="RefSeq" id="WP_092125337.1">
    <property type="nucleotide sequence ID" value="NZ_FNTH01000001.1"/>
</dbReference>
<dbReference type="SUPFAM" id="SSF52833">
    <property type="entry name" value="Thioredoxin-like"/>
    <property type="match status" value="1"/>
</dbReference>